<gene>
    <name evidence="10" type="ORF">KSF_042550</name>
</gene>
<feature type="transmembrane region" description="Helical" evidence="7">
    <location>
        <begin position="33"/>
        <end position="53"/>
    </location>
</feature>
<dbReference type="Gene3D" id="1.10.3720.10">
    <property type="entry name" value="MetI-like"/>
    <property type="match status" value="1"/>
</dbReference>
<name>A0A8J3N1J0_9CHLR</name>
<comment type="caution">
    <text evidence="10">The sequence shown here is derived from an EMBL/GenBank/DDBJ whole genome shotgun (WGS) entry which is preliminary data.</text>
</comment>
<feature type="transmembrane region" description="Helical" evidence="7">
    <location>
        <begin position="129"/>
        <end position="151"/>
    </location>
</feature>
<dbReference type="GO" id="GO:0055085">
    <property type="term" value="P:transmembrane transport"/>
    <property type="evidence" value="ECO:0007669"/>
    <property type="project" value="InterPro"/>
</dbReference>
<evidence type="ECO:0000313" key="10">
    <source>
        <dbReference type="EMBL" id="GHO94207.1"/>
    </source>
</evidence>
<sequence length="291" mass="31211">MSVQNKEVNKPDSTAENNEATGQHVATNRRRRVLVYSLRVLLLVVIVGGWELASRTSLIDPFFWGEPSGIWAQIVTWAIQGTAQGPLWEQVAVTLEETVIGFVIGVVLGIASGVVLGRNQFLADILSPYIKAGNAIPRVVLGPIFVIGLGLGMQSKVALAVVMVFFIVFFNAFQGVREVDRNLLANAQILGASQRQISTAVILPSALSWITASLHTSFSFALVGAVVGEFIGSTEGLGLLIQTAKGTFNVNGVFAAMVILAVVSLITETLVTMLENRLLRWRPATVGNVTI</sequence>
<evidence type="ECO:0000259" key="9">
    <source>
        <dbReference type="PROSITE" id="PS50928"/>
    </source>
</evidence>
<comment type="subcellular location">
    <subcellularLocation>
        <location evidence="1 7">Cell membrane</location>
        <topology evidence="1 7">Multi-pass membrane protein</topology>
    </subcellularLocation>
</comment>
<evidence type="ECO:0000256" key="4">
    <source>
        <dbReference type="ARBA" id="ARBA00022692"/>
    </source>
</evidence>
<evidence type="ECO:0000256" key="1">
    <source>
        <dbReference type="ARBA" id="ARBA00004651"/>
    </source>
</evidence>
<keyword evidence="3" id="KW-1003">Cell membrane</keyword>
<dbReference type="PROSITE" id="PS50928">
    <property type="entry name" value="ABC_TM1"/>
    <property type="match status" value="1"/>
</dbReference>
<evidence type="ECO:0000256" key="8">
    <source>
        <dbReference type="SAM" id="MobiDB-lite"/>
    </source>
</evidence>
<evidence type="ECO:0000256" key="3">
    <source>
        <dbReference type="ARBA" id="ARBA00022475"/>
    </source>
</evidence>
<organism evidence="10 11">
    <name type="scientific">Reticulibacter mediterranei</name>
    <dbReference type="NCBI Taxonomy" id="2778369"/>
    <lineage>
        <taxon>Bacteria</taxon>
        <taxon>Bacillati</taxon>
        <taxon>Chloroflexota</taxon>
        <taxon>Ktedonobacteria</taxon>
        <taxon>Ktedonobacterales</taxon>
        <taxon>Reticulibacteraceae</taxon>
        <taxon>Reticulibacter</taxon>
    </lineage>
</organism>
<dbReference type="PANTHER" id="PTHR30151:SF20">
    <property type="entry name" value="ABC TRANSPORTER PERMEASE PROTEIN HI_0355-RELATED"/>
    <property type="match status" value="1"/>
</dbReference>
<keyword evidence="6 7" id="KW-0472">Membrane</keyword>
<dbReference type="GO" id="GO:0005886">
    <property type="term" value="C:plasma membrane"/>
    <property type="evidence" value="ECO:0007669"/>
    <property type="project" value="UniProtKB-SubCell"/>
</dbReference>
<dbReference type="RefSeq" id="WP_220204961.1">
    <property type="nucleotide sequence ID" value="NZ_BNJK01000001.1"/>
</dbReference>
<evidence type="ECO:0000313" key="11">
    <source>
        <dbReference type="Proteomes" id="UP000597444"/>
    </source>
</evidence>
<evidence type="ECO:0000256" key="5">
    <source>
        <dbReference type="ARBA" id="ARBA00022989"/>
    </source>
</evidence>
<proteinExistence type="inferred from homology"/>
<dbReference type="Proteomes" id="UP000597444">
    <property type="component" value="Unassembled WGS sequence"/>
</dbReference>
<dbReference type="AlphaFoldDB" id="A0A8J3N1J0"/>
<keyword evidence="11" id="KW-1185">Reference proteome</keyword>
<evidence type="ECO:0000256" key="2">
    <source>
        <dbReference type="ARBA" id="ARBA00022448"/>
    </source>
</evidence>
<reference evidence="10" key="1">
    <citation type="submission" date="2020-10" db="EMBL/GenBank/DDBJ databases">
        <title>Taxonomic study of unclassified bacteria belonging to the class Ktedonobacteria.</title>
        <authorList>
            <person name="Yabe S."/>
            <person name="Wang C.M."/>
            <person name="Zheng Y."/>
            <person name="Sakai Y."/>
            <person name="Cavaletti L."/>
            <person name="Monciardini P."/>
            <person name="Donadio S."/>
        </authorList>
    </citation>
    <scope>NUCLEOTIDE SEQUENCE</scope>
    <source>
        <strain evidence="10">ID150040</strain>
    </source>
</reference>
<comment type="similarity">
    <text evidence="7">Belongs to the binding-protein-dependent transport system permease family.</text>
</comment>
<dbReference type="SUPFAM" id="SSF161098">
    <property type="entry name" value="MetI-like"/>
    <property type="match status" value="1"/>
</dbReference>
<dbReference type="Pfam" id="PF00528">
    <property type="entry name" value="BPD_transp_1"/>
    <property type="match status" value="1"/>
</dbReference>
<accession>A0A8J3N1J0</accession>
<keyword evidence="5 7" id="KW-1133">Transmembrane helix</keyword>
<feature type="transmembrane region" description="Helical" evidence="7">
    <location>
        <begin position="220"/>
        <end position="241"/>
    </location>
</feature>
<feature type="transmembrane region" description="Helical" evidence="7">
    <location>
        <begin position="98"/>
        <end position="117"/>
    </location>
</feature>
<feature type="domain" description="ABC transmembrane type-1" evidence="9">
    <location>
        <begin position="91"/>
        <end position="271"/>
    </location>
</feature>
<protein>
    <submittedName>
        <fullName evidence="10">ABC transporter permease</fullName>
    </submittedName>
</protein>
<dbReference type="EMBL" id="BNJK01000001">
    <property type="protein sequence ID" value="GHO94207.1"/>
    <property type="molecule type" value="Genomic_DNA"/>
</dbReference>
<dbReference type="CDD" id="cd06261">
    <property type="entry name" value="TM_PBP2"/>
    <property type="match status" value="1"/>
</dbReference>
<feature type="transmembrane region" description="Helical" evidence="7">
    <location>
        <begin position="197"/>
        <end position="214"/>
    </location>
</feature>
<feature type="region of interest" description="Disordered" evidence="8">
    <location>
        <begin position="1"/>
        <end position="24"/>
    </location>
</feature>
<feature type="transmembrane region" description="Helical" evidence="7">
    <location>
        <begin position="253"/>
        <end position="274"/>
    </location>
</feature>
<keyword evidence="2 7" id="KW-0813">Transport</keyword>
<dbReference type="InterPro" id="IPR000515">
    <property type="entry name" value="MetI-like"/>
</dbReference>
<keyword evidence="4 7" id="KW-0812">Transmembrane</keyword>
<dbReference type="PANTHER" id="PTHR30151">
    <property type="entry name" value="ALKANE SULFONATE ABC TRANSPORTER-RELATED, MEMBRANE SUBUNIT"/>
    <property type="match status" value="1"/>
</dbReference>
<evidence type="ECO:0000256" key="6">
    <source>
        <dbReference type="ARBA" id="ARBA00023136"/>
    </source>
</evidence>
<evidence type="ECO:0000256" key="7">
    <source>
        <dbReference type="RuleBase" id="RU363032"/>
    </source>
</evidence>
<dbReference type="InterPro" id="IPR035906">
    <property type="entry name" value="MetI-like_sf"/>
</dbReference>
<feature type="transmembrane region" description="Helical" evidence="7">
    <location>
        <begin position="157"/>
        <end position="176"/>
    </location>
</feature>